<proteinExistence type="predicted"/>
<evidence type="ECO:0000256" key="1">
    <source>
        <dbReference type="SAM" id="MobiDB-lite"/>
    </source>
</evidence>
<organism evidence="2 3">
    <name type="scientific">Aromia moschata</name>
    <dbReference type="NCBI Taxonomy" id="1265417"/>
    <lineage>
        <taxon>Eukaryota</taxon>
        <taxon>Metazoa</taxon>
        <taxon>Ecdysozoa</taxon>
        <taxon>Arthropoda</taxon>
        <taxon>Hexapoda</taxon>
        <taxon>Insecta</taxon>
        <taxon>Pterygota</taxon>
        <taxon>Neoptera</taxon>
        <taxon>Endopterygota</taxon>
        <taxon>Coleoptera</taxon>
        <taxon>Polyphaga</taxon>
        <taxon>Cucujiformia</taxon>
        <taxon>Chrysomeloidea</taxon>
        <taxon>Cerambycidae</taxon>
        <taxon>Cerambycinae</taxon>
        <taxon>Callichromatini</taxon>
        <taxon>Aromia</taxon>
    </lineage>
</organism>
<accession>A0AAV8XN27</accession>
<keyword evidence="3" id="KW-1185">Reference proteome</keyword>
<comment type="caution">
    <text evidence="2">The sequence shown here is derived from an EMBL/GenBank/DDBJ whole genome shotgun (WGS) entry which is preliminary data.</text>
</comment>
<gene>
    <name evidence="2" type="ORF">NQ318_013044</name>
</gene>
<name>A0AAV8XN27_9CUCU</name>
<evidence type="ECO:0000313" key="3">
    <source>
        <dbReference type="Proteomes" id="UP001162162"/>
    </source>
</evidence>
<feature type="region of interest" description="Disordered" evidence="1">
    <location>
        <begin position="1"/>
        <end position="21"/>
    </location>
</feature>
<sequence length="198" mass="22345">MLPPTNMTDGVSQYEDPRQTISSRNHNYTDCCTAKNVSSACLGFCNIQSILEEERETNEDDPRPGRPSTSKTDEHIEKIGKVIREDRCLSIRGLAEITRIDKECVRQILHESFNMSKVGEKNGAKNGAKTLTPEQKESRMTICADILNNNDTDPGLLNTVSICKDKIRNEVEAKATEVLNQLTEADFQHCFQQWKRAV</sequence>
<dbReference type="Proteomes" id="UP001162162">
    <property type="component" value="Unassembled WGS sequence"/>
</dbReference>
<feature type="region of interest" description="Disordered" evidence="1">
    <location>
        <begin position="53"/>
        <end position="73"/>
    </location>
</feature>
<feature type="compositionally biased region" description="Polar residues" evidence="1">
    <location>
        <begin position="1"/>
        <end position="11"/>
    </location>
</feature>
<dbReference type="EMBL" id="JAPWTK010000465">
    <property type="protein sequence ID" value="KAJ8939825.1"/>
    <property type="molecule type" value="Genomic_DNA"/>
</dbReference>
<reference evidence="2" key="1">
    <citation type="journal article" date="2023" name="Insect Mol. Biol.">
        <title>Genome sequencing provides insights into the evolution of gene families encoding plant cell wall-degrading enzymes in longhorned beetles.</title>
        <authorList>
            <person name="Shin N.R."/>
            <person name="Okamura Y."/>
            <person name="Kirsch R."/>
            <person name="Pauchet Y."/>
        </authorList>
    </citation>
    <scope>NUCLEOTIDE SEQUENCE</scope>
    <source>
        <strain evidence="2">AMC_N1</strain>
    </source>
</reference>
<dbReference type="InterPro" id="IPR052709">
    <property type="entry name" value="Transposase-MT_Hybrid"/>
</dbReference>
<protein>
    <submittedName>
        <fullName evidence="2">Uncharacterized protein</fullName>
    </submittedName>
</protein>
<evidence type="ECO:0000313" key="2">
    <source>
        <dbReference type="EMBL" id="KAJ8939825.1"/>
    </source>
</evidence>
<dbReference type="PANTHER" id="PTHR46060">
    <property type="entry name" value="MARINER MOS1 TRANSPOSASE-LIKE PROTEIN"/>
    <property type="match status" value="1"/>
</dbReference>
<dbReference type="PANTHER" id="PTHR46060:SF1">
    <property type="entry name" value="MARINER MOS1 TRANSPOSASE-LIKE PROTEIN"/>
    <property type="match status" value="1"/>
</dbReference>
<dbReference type="AlphaFoldDB" id="A0AAV8XN27"/>